<dbReference type="PANTHER" id="PTHR42996:SF1">
    <property type="entry name" value="PHOSPHATE-BINDING PROTEIN PSTS"/>
    <property type="match status" value="1"/>
</dbReference>
<evidence type="ECO:0000256" key="3">
    <source>
        <dbReference type="ARBA" id="ARBA00022592"/>
    </source>
</evidence>
<keyword evidence="2 4" id="KW-0813">Transport</keyword>
<organism evidence="8 9">
    <name type="scientific">Nocardioides flavescens</name>
    <dbReference type="NCBI Taxonomy" id="2691959"/>
    <lineage>
        <taxon>Bacteria</taxon>
        <taxon>Bacillati</taxon>
        <taxon>Actinomycetota</taxon>
        <taxon>Actinomycetes</taxon>
        <taxon>Propionibacteriales</taxon>
        <taxon>Nocardioidaceae</taxon>
        <taxon>Nocardioides</taxon>
    </lineage>
</organism>
<dbReference type="GO" id="GO:0042301">
    <property type="term" value="F:phosphate ion binding"/>
    <property type="evidence" value="ECO:0007669"/>
    <property type="project" value="InterPro"/>
</dbReference>
<evidence type="ECO:0000256" key="4">
    <source>
        <dbReference type="PIRNR" id="PIRNR002756"/>
    </source>
</evidence>
<feature type="compositionally biased region" description="Low complexity" evidence="5">
    <location>
        <begin position="29"/>
        <end position="45"/>
    </location>
</feature>
<dbReference type="EMBL" id="WUEK01000005">
    <property type="protein sequence ID" value="MXG89872.1"/>
    <property type="molecule type" value="Genomic_DNA"/>
</dbReference>
<evidence type="ECO:0000256" key="6">
    <source>
        <dbReference type="SAM" id="SignalP"/>
    </source>
</evidence>
<dbReference type="InterPro" id="IPR050962">
    <property type="entry name" value="Phosphate-bind_PstS"/>
</dbReference>
<feature type="region of interest" description="Disordered" evidence="5">
    <location>
        <begin position="177"/>
        <end position="198"/>
    </location>
</feature>
<dbReference type="Gene3D" id="3.40.190.10">
    <property type="entry name" value="Periplasmic binding protein-like II"/>
    <property type="match status" value="2"/>
</dbReference>
<name>A0A6L7F0Y5_9ACTN</name>
<keyword evidence="3 4" id="KW-0592">Phosphate transport</keyword>
<comment type="caution">
    <text evidence="8">The sequence shown here is derived from an EMBL/GenBank/DDBJ whole genome shotgun (WGS) entry which is preliminary data.</text>
</comment>
<comment type="similarity">
    <text evidence="1 4">Belongs to the PstS family.</text>
</comment>
<gene>
    <name evidence="8" type="primary">pstS</name>
    <name evidence="8" type="ORF">GRQ65_09945</name>
</gene>
<evidence type="ECO:0000313" key="8">
    <source>
        <dbReference type="EMBL" id="MXG89872.1"/>
    </source>
</evidence>
<dbReference type="InterPro" id="IPR024370">
    <property type="entry name" value="PBP_domain"/>
</dbReference>
<evidence type="ECO:0000259" key="7">
    <source>
        <dbReference type="Pfam" id="PF12849"/>
    </source>
</evidence>
<feature type="chain" id="PRO_5038774564" description="Phosphate-binding protein" evidence="6">
    <location>
        <begin position="28"/>
        <end position="373"/>
    </location>
</feature>
<protein>
    <recommendedName>
        <fullName evidence="4">Phosphate-binding protein</fullName>
    </recommendedName>
</protein>
<dbReference type="SUPFAM" id="SSF53850">
    <property type="entry name" value="Periplasmic binding protein-like II"/>
    <property type="match status" value="1"/>
</dbReference>
<proteinExistence type="inferred from homology"/>
<dbReference type="Pfam" id="PF12849">
    <property type="entry name" value="PBP_like_2"/>
    <property type="match status" value="1"/>
</dbReference>
<dbReference type="GO" id="GO:0043190">
    <property type="term" value="C:ATP-binding cassette (ABC) transporter complex"/>
    <property type="evidence" value="ECO:0007669"/>
    <property type="project" value="InterPro"/>
</dbReference>
<dbReference type="GO" id="GO:0035435">
    <property type="term" value="P:phosphate ion transmembrane transport"/>
    <property type="evidence" value="ECO:0007669"/>
    <property type="project" value="InterPro"/>
</dbReference>
<feature type="region of interest" description="Disordered" evidence="5">
    <location>
        <begin position="29"/>
        <end position="71"/>
    </location>
</feature>
<feature type="domain" description="PBP" evidence="7">
    <location>
        <begin position="48"/>
        <end position="343"/>
    </location>
</feature>
<evidence type="ECO:0000256" key="2">
    <source>
        <dbReference type="ARBA" id="ARBA00022448"/>
    </source>
</evidence>
<evidence type="ECO:0000313" key="9">
    <source>
        <dbReference type="Proteomes" id="UP000473325"/>
    </source>
</evidence>
<dbReference type="AlphaFoldDB" id="A0A6L7F0Y5"/>
<dbReference type="Proteomes" id="UP000473325">
    <property type="component" value="Unassembled WGS sequence"/>
</dbReference>
<dbReference type="RefSeq" id="WP_160877731.1">
    <property type="nucleotide sequence ID" value="NZ_WUEK01000005.1"/>
</dbReference>
<dbReference type="NCBIfam" id="TIGR00975">
    <property type="entry name" value="3a0107s03"/>
    <property type="match status" value="1"/>
</dbReference>
<dbReference type="CDD" id="cd13565">
    <property type="entry name" value="PBP2_PstS"/>
    <property type="match status" value="1"/>
</dbReference>
<evidence type="ECO:0000256" key="5">
    <source>
        <dbReference type="SAM" id="MobiDB-lite"/>
    </source>
</evidence>
<feature type="signal peptide" evidence="6">
    <location>
        <begin position="1"/>
        <end position="27"/>
    </location>
</feature>
<reference evidence="8 9" key="1">
    <citation type="submission" date="2019-12" db="EMBL/GenBank/DDBJ databases">
        <authorList>
            <person name="Kun Z."/>
        </authorList>
    </citation>
    <scope>NUCLEOTIDE SEQUENCE [LARGE SCALE GENOMIC DNA]</scope>
    <source>
        <strain evidence="8 9">YIM 123512</strain>
    </source>
</reference>
<dbReference type="InterPro" id="IPR005673">
    <property type="entry name" value="ABC_phos-bd_PstS"/>
</dbReference>
<evidence type="ECO:0000256" key="1">
    <source>
        <dbReference type="ARBA" id="ARBA00008725"/>
    </source>
</evidence>
<sequence>MKVTSIRQALVPGVAVLALALSACGAANDGGSDNASGDSSESAGSTDGGSLSGTLNGGGASSQESAQGAWRAGFQSANEGATVNYDPVGSGTGRENFISGAFAFAGTDSALDADEEVGPATERCGGDVIEVPAYVSPIAVVYNLPDVEGLQLDASTIAQIFDGKITTWNDPAIADQNPDADLPDTSITPVHRSDDSGTTDNFTDYLSQAADGAWSYDPDGVWPIQGGEAAEGTSGLVAAVKAGEGTIGYADESQAGGLGIVSLKVGEEYVEPSADAAAKVVAISPRAEGRSENDMAVEVDRTTTESGAYPLILLSYLVACPTYDDADQAALVKGYLSYVVSEEGQQASADQAGSAPLDSELSSEASAIIEKIS</sequence>
<keyword evidence="9" id="KW-1185">Reference proteome</keyword>
<dbReference type="PROSITE" id="PS51257">
    <property type="entry name" value="PROKAR_LIPOPROTEIN"/>
    <property type="match status" value="1"/>
</dbReference>
<keyword evidence="6" id="KW-0732">Signal</keyword>
<feature type="compositionally biased region" description="Gly residues" evidence="5">
    <location>
        <begin position="46"/>
        <end position="60"/>
    </location>
</feature>
<accession>A0A6L7F0Y5</accession>
<dbReference type="PIRSF" id="PIRSF002756">
    <property type="entry name" value="PstS"/>
    <property type="match status" value="1"/>
</dbReference>
<dbReference type="PANTHER" id="PTHR42996">
    <property type="entry name" value="PHOSPHATE-BINDING PROTEIN PSTS"/>
    <property type="match status" value="1"/>
</dbReference>